<dbReference type="AGR" id="WB:WBGene00005562"/>
<dbReference type="EMBL" id="BX284602">
    <property type="protein sequence ID" value="CCD64941.1"/>
    <property type="molecule type" value="Genomic_DNA"/>
</dbReference>
<dbReference type="PANTHER" id="PTHR45830">
    <property type="entry name" value="SERPENTINE RECEPTOR, CLASS I"/>
    <property type="match status" value="1"/>
</dbReference>
<accession>Q95Q38</accession>
<organism evidence="2 3">
    <name type="scientific">Caenorhabditis elegans</name>
    <dbReference type="NCBI Taxonomy" id="6239"/>
    <lineage>
        <taxon>Eukaryota</taxon>
        <taxon>Metazoa</taxon>
        <taxon>Ecdysozoa</taxon>
        <taxon>Nematoda</taxon>
        <taxon>Chromadorea</taxon>
        <taxon>Rhabditida</taxon>
        <taxon>Rhabditina</taxon>
        <taxon>Rhabditomorpha</taxon>
        <taxon>Rhabditoidea</taxon>
        <taxon>Rhabditidae</taxon>
        <taxon>Peloderinae</taxon>
        <taxon>Caenorhabditis</taxon>
    </lineage>
</organism>
<proteinExistence type="predicted"/>
<dbReference type="WormBase" id="ZC239.19">
    <property type="protein sequence ID" value="CE32764"/>
    <property type="gene ID" value="WBGene00005562"/>
    <property type="gene designation" value="sri-50"/>
</dbReference>
<dbReference type="AlphaFoldDB" id="Q95Q38"/>
<keyword evidence="3" id="KW-1185">Reference proteome</keyword>
<dbReference type="UCSC" id="ZC239.19">
    <property type="organism name" value="c. elegans"/>
</dbReference>
<dbReference type="CTD" id="191920"/>
<feature type="transmembrane region" description="Helical" evidence="1">
    <location>
        <begin position="134"/>
        <end position="154"/>
    </location>
</feature>
<evidence type="ECO:0000313" key="2">
    <source>
        <dbReference type="EMBL" id="CCD64941.1"/>
    </source>
</evidence>
<feature type="transmembrane region" description="Helical" evidence="1">
    <location>
        <begin position="88"/>
        <end position="113"/>
    </location>
</feature>
<name>Q95Q38_CAEEL</name>
<dbReference type="OrthoDB" id="5911768at2759"/>
<dbReference type="KEGG" id="cel:CELE_ZC239.19"/>
<dbReference type="OMA" id="NIFRICM"/>
<dbReference type="PaxDb" id="6239-ZC239.19"/>
<feature type="transmembrane region" description="Helical" evidence="1">
    <location>
        <begin position="12"/>
        <end position="33"/>
    </location>
</feature>
<dbReference type="Pfam" id="PF10327">
    <property type="entry name" value="7TM_GPCR_Sri"/>
    <property type="match status" value="1"/>
</dbReference>
<evidence type="ECO:0000313" key="4">
    <source>
        <dbReference type="WormBase" id="ZC239.19"/>
    </source>
</evidence>
<keyword evidence="1" id="KW-0812">Transmembrane</keyword>
<evidence type="ECO:0000313" key="3">
    <source>
        <dbReference type="Proteomes" id="UP000001940"/>
    </source>
</evidence>
<evidence type="ECO:0000256" key="1">
    <source>
        <dbReference type="SAM" id="Phobius"/>
    </source>
</evidence>
<reference evidence="2 3" key="1">
    <citation type="journal article" date="1998" name="Science">
        <title>Genome sequence of the nematode C. elegans: a platform for investigating biology.</title>
        <authorList>
            <consortium name="The C. elegans sequencing consortium"/>
            <person name="Sulson J.E."/>
            <person name="Waterston R."/>
        </authorList>
    </citation>
    <scope>NUCLEOTIDE SEQUENCE [LARGE SCALE GENOMIC DNA]</scope>
    <source>
        <strain evidence="2 3">Bristol N2</strain>
    </source>
</reference>
<protein>
    <submittedName>
        <fullName evidence="2">Serpentine Receptor, class H</fullName>
    </submittedName>
</protein>
<keyword evidence="2" id="KW-0675">Receptor</keyword>
<dbReference type="PANTHER" id="PTHR45830:SF13">
    <property type="entry name" value="G PROTEIN-COUPLED RECEPTOR-RELATED"/>
    <property type="match status" value="1"/>
</dbReference>
<feature type="transmembrane region" description="Helical" evidence="1">
    <location>
        <begin position="238"/>
        <end position="265"/>
    </location>
</feature>
<dbReference type="RefSeq" id="NP_494472.2">
    <property type="nucleotide sequence ID" value="NM_062071.2"/>
</dbReference>
<sequence length="305" mass="35217">MNIDFNTPTWLINYYNVVGLISLLINIHTMLLIIFKSDKLGNFKYFMLAFQIINTVSDFHVTILMQAVPLFPIWAFFSVGLAADELEIWSHILIAVLITSVGCQFVSLEFCFLKKHQAIAEITRRHQIPEMKLNIFRICMSIWPIFTYILIYLAGMKREVSMAFVVLTYPQYISEFSKLNNFAIYQWSFWFIFSGIVATFGIVLYCIICNFATYDMLLMLKEVQLKVSNQNYKRHRSVLTTLIAQSLGSSVIVVPGFALMVFGLLELGYDQLICEIICMVFSLRGSIHSIVFVLTTPPYRRFIFG</sequence>
<dbReference type="Proteomes" id="UP000001940">
    <property type="component" value="Chromosome II"/>
</dbReference>
<dbReference type="InterPro" id="IPR019429">
    <property type="entry name" value="7TM_GPCR_serpentine_rcpt_Sri"/>
</dbReference>
<dbReference type="GeneID" id="191920"/>
<dbReference type="SMR" id="Q95Q38"/>
<dbReference type="FunCoup" id="Q95Q38">
    <property type="interactions" value="5"/>
</dbReference>
<feature type="transmembrane region" description="Helical" evidence="1">
    <location>
        <begin position="271"/>
        <end position="294"/>
    </location>
</feature>
<dbReference type="Bgee" id="WBGene00005562">
    <property type="expression patterns" value="Expressed in adult organism"/>
</dbReference>
<keyword evidence="1" id="KW-0472">Membrane</keyword>
<gene>
    <name evidence="2 4" type="primary">sri-50</name>
    <name evidence="2" type="ORF">CELE_ZC239.19</name>
    <name evidence="4" type="ORF">ZC239.19</name>
</gene>
<dbReference type="HOGENOM" id="CLU_067919_1_0_1"/>
<dbReference type="PhylomeDB" id="Q95Q38"/>
<feature type="transmembrane region" description="Helical" evidence="1">
    <location>
        <begin position="187"/>
        <end position="217"/>
    </location>
</feature>
<dbReference type="STRING" id="6239.ZC239.19.1"/>
<keyword evidence="1" id="KW-1133">Transmembrane helix</keyword>
<dbReference type="InParanoid" id="Q95Q38"/>